<evidence type="ECO:0000256" key="4">
    <source>
        <dbReference type="ARBA" id="ARBA00023136"/>
    </source>
</evidence>
<gene>
    <name evidence="7" type="ORF">RU93_GL000238</name>
</gene>
<keyword evidence="1" id="KW-1003">Cell membrane</keyword>
<evidence type="ECO:0000256" key="2">
    <source>
        <dbReference type="ARBA" id="ARBA00022692"/>
    </source>
</evidence>
<feature type="domain" description="Lipopolysaccharide assembly protein A" evidence="6">
    <location>
        <begin position="26"/>
        <end position="86"/>
    </location>
</feature>
<dbReference type="AlphaFoldDB" id="A0A1L8QXS8"/>
<keyword evidence="8" id="KW-1185">Reference proteome</keyword>
<keyword evidence="2 5" id="KW-0812">Transmembrane</keyword>
<organism evidence="7 8">
    <name type="scientific">Enterococcus aquimarinus</name>
    <dbReference type="NCBI Taxonomy" id="328396"/>
    <lineage>
        <taxon>Bacteria</taxon>
        <taxon>Bacillati</taxon>
        <taxon>Bacillota</taxon>
        <taxon>Bacilli</taxon>
        <taxon>Lactobacillales</taxon>
        <taxon>Enterococcaceae</taxon>
        <taxon>Enterococcus</taxon>
    </lineage>
</organism>
<dbReference type="PANTHER" id="PTHR41335:SF1">
    <property type="entry name" value="MEMBRANE PROTEIN"/>
    <property type="match status" value="1"/>
</dbReference>
<evidence type="ECO:0000313" key="8">
    <source>
        <dbReference type="Proteomes" id="UP000182149"/>
    </source>
</evidence>
<dbReference type="EMBL" id="JXKD01000001">
    <property type="protein sequence ID" value="OJG12308.1"/>
    <property type="molecule type" value="Genomic_DNA"/>
</dbReference>
<proteinExistence type="predicted"/>
<keyword evidence="4 5" id="KW-0472">Membrane</keyword>
<comment type="caution">
    <text evidence="7">The sequence shown here is derived from an EMBL/GenBank/DDBJ whole genome shotgun (WGS) entry which is preliminary data.</text>
</comment>
<evidence type="ECO:0000256" key="5">
    <source>
        <dbReference type="SAM" id="Phobius"/>
    </source>
</evidence>
<dbReference type="PANTHER" id="PTHR41335">
    <property type="entry name" value="MEMBRANE PROTEIN-RELATED"/>
    <property type="match status" value="1"/>
</dbReference>
<name>A0A1L8QXS8_9ENTE</name>
<dbReference type="Pfam" id="PF06305">
    <property type="entry name" value="LapA_dom"/>
    <property type="match status" value="1"/>
</dbReference>
<dbReference type="STRING" id="328396.RU93_GL000238"/>
<dbReference type="GO" id="GO:0005886">
    <property type="term" value="C:plasma membrane"/>
    <property type="evidence" value="ECO:0007669"/>
    <property type="project" value="InterPro"/>
</dbReference>
<feature type="transmembrane region" description="Helical" evidence="5">
    <location>
        <begin position="12"/>
        <end position="38"/>
    </location>
</feature>
<dbReference type="InterPro" id="IPR010445">
    <property type="entry name" value="LapA_dom"/>
</dbReference>
<evidence type="ECO:0000259" key="6">
    <source>
        <dbReference type="Pfam" id="PF06305"/>
    </source>
</evidence>
<evidence type="ECO:0000313" key="7">
    <source>
        <dbReference type="EMBL" id="OJG12308.1"/>
    </source>
</evidence>
<sequence length="109" mass="12505">MVRMKNQWRLYLGLFFTFMMIVFAILNNQTVSISFGFTTFSGPLILVVFGSVFIGALIVSLMVTGSYWRQNKEIKQLKKQITALKVTNQQQVQTPLVDDVTHDGHYPEE</sequence>
<reference evidence="7" key="1">
    <citation type="submission" date="2014-12" db="EMBL/GenBank/DDBJ databases">
        <title>Draft genome sequences of 29 type strains of Enterococci.</title>
        <authorList>
            <person name="Zhong Z."/>
            <person name="Sun Z."/>
            <person name="Liu W."/>
            <person name="Zhang W."/>
            <person name="Zhang H."/>
        </authorList>
    </citation>
    <scope>NUCLEOTIDE SEQUENCE [LARGE SCALE GENOMIC DNA]</scope>
    <source>
        <strain evidence="7">DSM 17690</strain>
    </source>
</reference>
<feature type="transmembrane region" description="Helical" evidence="5">
    <location>
        <begin position="44"/>
        <end position="68"/>
    </location>
</feature>
<dbReference type="Proteomes" id="UP000182149">
    <property type="component" value="Unassembled WGS sequence"/>
</dbReference>
<protein>
    <recommendedName>
        <fullName evidence="6">Lipopolysaccharide assembly protein A domain-containing protein</fullName>
    </recommendedName>
</protein>
<evidence type="ECO:0000256" key="1">
    <source>
        <dbReference type="ARBA" id="ARBA00022475"/>
    </source>
</evidence>
<accession>A0A1L8QXS8</accession>
<evidence type="ECO:0000256" key="3">
    <source>
        <dbReference type="ARBA" id="ARBA00022989"/>
    </source>
</evidence>
<keyword evidence="3 5" id="KW-1133">Transmembrane helix</keyword>